<name>A0ABY7VR67_9BACT</name>
<comment type="function">
    <text evidence="1 3">Catalyzes the reaction of cyanate with bicarbonate to produce ammonia and carbon dioxide.</text>
</comment>
<evidence type="ECO:0000259" key="4">
    <source>
        <dbReference type="SMART" id="SM01116"/>
    </source>
</evidence>
<comment type="catalytic activity">
    <reaction evidence="3">
        <text>cyanate + hydrogencarbonate + 3 H(+) = NH4(+) + 2 CO2</text>
        <dbReference type="Rhea" id="RHEA:11120"/>
        <dbReference type="ChEBI" id="CHEBI:15378"/>
        <dbReference type="ChEBI" id="CHEBI:16526"/>
        <dbReference type="ChEBI" id="CHEBI:17544"/>
        <dbReference type="ChEBI" id="CHEBI:28938"/>
        <dbReference type="ChEBI" id="CHEBI:29195"/>
        <dbReference type="EC" id="4.2.1.104"/>
    </reaction>
</comment>
<dbReference type="InterPro" id="IPR010982">
    <property type="entry name" value="Lambda_DNA-bd_dom_sf"/>
</dbReference>
<dbReference type="SUPFAM" id="SSF55234">
    <property type="entry name" value="Cyanase C-terminal domain"/>
    <property type="match status" value="1"/>
</dbReference>
<organism evidence="5 6">
    <name type="scientific">Lentisphaera profundi</name>
    <dbReference type="NCBI Taxonomy" id="1658616"/>
    <lineage>
        <taxon>Bacteria</taxon>
        <taxon>Pseudomonadati</taxon>
        <taxon>Lentisphaerota</taxon>
        <taxon>Lentisphaeria</taxon>
        <taxon>Lentisphaerales</taxon>
        <taxon>Lentisphaeraceae</taxon>
        <taxon>Lentisphaera</taxon>
    </lineage>
</organism>
<evidence type="ECO:0000256" key="3">
    <source>
        <dbReference type="HAMAP-Rule" id="MF_00535"/>
    </source>
</evidence>
<dbReference type="PANTHER" id="PTHR34186:SF2">
    <property type="entry name" value="CYANATE HYDRATASE"/>
    <property type="match status" value="1"/>
</dbReference>
<dbReference type="InterPro" id="IPR003712">
    <property type="entry name" value="Cyanate_lyase_C"/>
</dbReference>
<dbReference type="CDD" id="cd00559">
    <property type="entry name" value="Cyanase_C"/>
    <property type="match status" value="1"/>
</dbReference>
<accession>A0ABY7VR67</accession>
<dbReference type="HAMAP" id="MF_00535">
    <property type="entry name" value="Cyanate_hydrat"/>
    <property type="match status" value="1"/>
</dbReference>
<feature type="domain" description="Cyanate lyase C-terminal" evidence="4">
    <location>
        <begin position="74"/>
        <end position="146"/>
    </location>
</feature>
<dbReference type="EC" id="4.2.1.104" evidence="3"/>
<dbReference type="InterPro" id="IPR008076">
    <property type="entry name" value="Cyanase"/>
</dbReference>
<evidence type="ECO:0000256" key="1">
    <source>
        <dbReference type="ARBA" id="ARBA00003561"/>
    </source>
</evidence>
<dbReference type="PRINTS" id="PR01693">
    <property type="entry name" value="CYANASE"/>
</dbReference>
<dbReference type="SUPFAM" id="SSF47413">
    <property type="entry name" value="lambda repressor-like DNA-binding domains"/>
    <property type="match status" value="1"/>
</dbReference>
<dbReference type="GO" id="GO:0008824">
    <property type="term" value="F:cyanate hydratase activity"/>
    <property type="evidence" value="ECO:0007669"/>
    <property type="project" value="UniProtKB-EC"/>
</dbReference>
<dbReference type="RefSeq" id="WP_274150263.1">
    <property type="nucleotide sequence ID" value="NZ_CP117811.1"/>
</dbReference>
<feature type="active site" evidence="3">
    <location>
        <position position="90"/>
    </location>
</feature>
<feature type="active site" evidence="3">
    <location>
        <position position="87"/>
    </location>
</feature>
<gene>
    <name evidence="3 5" type="primary">cynS</name>
    <name evidence="5" type="ORF">PQO03_10750</name>
</gene>
<dbReference type="NCBIfam" id="TIGR00673">
    <property type="entry name" value="cynS"/>
    <property type="match status" value="1"/>
</dbReference>
<dbReference type="Gene3D" id="3.30.1160.10">
    <property type="entry name" value="Cyanate lyase, C-terminal domain"/>
    <property type="match status" value="1"/>
</dbReference>
<dbReference type="PANTHER" id="PTHR34186">
    <property type="entry name" value="CYANATE HYDRATASE"/>
    <property type="match status" value="1"/>
</dbReference>
<dbReference type="InterPro" id="IPR048564">
    <property type="entry name" value="CYNS_N"/>
</dbReference>
<comment type="similarity">
    <text evidence="3">Belongs to the cyanase family.</text>
</comment>
<dbReference type="EMBL" id="CP117811">
    <property type="protein sequence ID" value="WDE96187.1"/>
    <property type="molecule type" value="Genomic_DNA"/>
</dbReference>
<evidence type="ECO:0000313" key="5">
    <source>
        <dbReference type="EMBL" id="WDE96187.1"/>
    </source>
</evidence>
<dbReference type="Pfam" id="PF21291">
    <property type="entry name" value="CYNS_N"/>
    <property type="match status" value="1"/>
</dbReference>
<keyword evidence="6" id="KW-1185">Reference proteome</keyword>
<feature type="active site" evidence="3">
    <location>
        <position position="113"/>
    </location>
</feature>
<evidence type="ECO:0000256" key="2">
    <source>
        <dbReference type="ARBA" id="ARBA00023239"/>
    </source>
</evidence>
<keyword evidence="2 3" id="KW-0456">Lyase</keyword>
<protein>
    <recommendedName>
        <fullName evidence="3">Cyanate hydratase</fullName>
        <shortName evidence="3">Cyanase</shortName>
        <ecNumber evidence="3">4.2.1.104</ecNumber>
    </recommendedName>
    <alternativeName>
        <fullName evidence="3">Cyanate hydrolase</fullName>
    </alternativeName>
    <alternativeName>
        <fullName evidence="3">Cyanate lyase</fullName>
    </alternativeName>
</protein>
<proteinExistence type="inferred from homology"/>
<dbReference type="Gene3D" id="1.10.260.40">
    <property type="entry name" value="lambda repressor-like DNA-binding domains"/>
    <property type="match status" value="1"/>
</dbReference>
<evidence type="ECO:0000313" key="6">
    <source>
        <dbReference type="Proteomes" id="UP001214250"/>
    </source>
</evidence>
<reference evidence="5 6" key="1">
    <citation type="submission" date="2023-02" db="EMBL/GenBank/DDBJ databases">
        <title>Genome sequence of Lentisphaera profundi SAORIC-696.</title>
        <authorList>
            <person name="Kim e."/>
            <person name="Cho J.-C."/>
            <person name="Choi A."/>
            <person name="Kang I."/>
        </authorList>
    </citation>
    <scope>NUCLEOTIDE SEQUENCE [LARGE SCALE GENOMIC DNA]</scope>
    <source>
        <strain evidence="5 6">SAORIC-696</strain>
    </source>
</reference>
<dbReference type="PIRSF" id="PIRSF001263">
    <property type="entry name" value="Cyanate_hydratas"/>
    <property type="match status" value="1"/>
</dbReference>
<dbReference type="Proteomes" id="UP001214250">
    <property type="component" value="Chromosome 1"/>
</dbReference>
<dbReference type="NCBIfam" id="NF002773">
    <property type="entry name" value="PRK02866.1"/>
    <property type="match status" value="1"/>
</dbReference>
<dbReference type="SMART" id="SM01116">
    <property type="entry name" value="Cyanate_lyase"/>
    <property type="match status" value="1"/>
</dbReference>
<dbReference type="InterPro" id="IPR036581">
    <property type="entry name" value="Cyanate_lyase_C_sf"/>
</dbReference>
<sequence>MNKSIMTEKIIAAKESKELTWETIAKKLEVAPVYLASVCLGMNSIVPEKATVLGDFLGLDIEVIKALSEFPPKIWDQTVATDPLIYRFYEIAGVYGESVRQVVQEEFGDGIMSAIDFKLDIEREEDPKGDRVKIILNGKFLPYKAW</sequence>
<dbReference type="Pfam" id="PF02560">
    <property type="entry name" value="Cyanate_lyase"/>
    <property type="match status" value="1"/>
</dbReference>